<proteinExistence type="predicted"/>
<protein>
    <submittedName>
        <fullName evidence="1">Uncharacterized protein</fullName>
    </submittedName>
</protein>
<dbReference type="Proteomes" id="UP001620626">
    <property type="component" value="Unassembled WGS sequence"/>
</dbReference>
<organism evidence="1 2">
    <name type="scientific">Heterodera trifolii</name>
    <dbReference type="NCBI Taxonomy" id="157864"/>
    <lineage>
        <taxon>Eukaryota</taxon>
        <taxon>Metazoa</taxon>
        <taxon>Ecdysozoa</taxon>
        <taxon>Nematoda</taxon>
        <taxon>Chromadorea</taxon>
        <taxon>Rhabditida</taxon>
        <taxon>Tylenchina</taxon>
        <taxon>Tylenchomorpha</taxon>
        <taxon>Tylenchoidea</taxon>
        <taxon>Heteroderidae</taxon>
        <taxon>Heteroderinae</taxon>
        <taxon>Heterodera</taxon>
    </lineage>
</organism>
<keyword evidence="2" id="KW-1185">Reference proteome</keyword>
<name>A0ABD2I7T2_9BILA</name>
<reference evidence="1 2" key="1">
    <citation type="submission" date="2024-10" db="EMBL/GenBank/DDBJ databases">
        <authorList>
            <person name="Kim D."/>
        </authorList>
    </citation>
    <scope>NUCLEOTIDE SEQUENCE [LARGE SCALE GENOMIC DNA]</scope>
    <source>
        <strain evidence="1">BH-2024</strain>
    </source>
</reference>
<dbReference type="AlphaFoldDB" id="A0ABD2I7T2"/>
<evidence type="ECO:0000313" key="1">
    <source>
        <dbReference type="EMBL" id="KAL3073481.1"/>
    </source>
</evidence>
<evidence type="ECO:0000313" key="2">
    <source>
        <dbReference type="Proteomes" id="UP001620626"/>
    </source>
</evidence>
<sequence>MAEKLPSLVVELNEIAKQIVNPDTLVDMKFIHQLIHEVRPIYVAATKDHWLLLAKLRQILNDKRIKNDVKTLESMTAIREQVANLRICFDTQLKKIGTYHKERMELEHQLERSQGNKTLEEHDRKFVDSLRLNLEECRDYIITLLAIAEKHIDLLVMSNEEKQKKSMKEEEYMSFYN</sequence>
<comment type="caution">
    <text evidence="1">The sequence shown here is derived from an EMBL/GenBank/DDBJ whole genome shotgun (WGS) entry which is preliminary data.</text>
</comment>
<accession>A0ABD2I7T2</accession>
<gene>
    <name evidence="1" type="ORF">niasHT_038619</name>
</gene>
<dbReference type="EMBL" id="JBICBT010001317">
    <property type="protein sequence ID" value="KAL3073481.1"/>
    <property type="molecule type" value="Genomic_DNA"/>
</dbReference>